<dbReference type="InterPro" id="IPR013324">
    <property type="entry name" value="RNA_pol_sigma_r3/r4-like"/>
</dbReference>
<keyword evidence="5" id="KW-0812">Transmembrane</keyword>
<evidence type="ECO:0000313" key="8">
    <source>
        <dbReference type="Proteomes" id="UP000488299"/>
    </source>
</evidence>
<dbReference type="InterPro" id="IPR039425">
    <property type="entry name" value="RNA_pol_sigma-70-like"/>
</dbReference>
<keyword evidence="8" id="KW-1185">Reference proteome</keyword>
<dbReference type="Proteomes" id="UP000488299">
    <property type="component" value="Unassembled WGS sequence"/>
</dbReference>
<evidence type="ECO:0000256" key="1">
    <source>
        <dbReference type="ARBA" id="ARBA00010641"/>
    </source>
</evidence>
<dbReference type="GO" id="GO:0006352">
    <property type="term" value="P:DNA-templated transcription initiation"/>
    <property type="evidence" value="ECO:0007669"/>
    <property type="project" value="InterPro"/>
</dbReference>
<comment type="similarity">
    <text evidence="1">Belongs to the sigma-70 factor family. ECF subfamily.</text>
</comment>
<evidence type="ECO:0000313" key="7">
    <source>
        <dbReference type="EMBL" id="KAB7725495.1"/>
    </source>
</evidence>
<evidence type="ECO:0000259" key="6">
    <source>
        <dbReference type="Pfam" id="PF08281"/>
    </source>
</evidence>
<dbReference type="Gene3D" id="1.10.10.10">
    <property type="entry name" value="Winged helix-like DNA-binding domain superfamily/Winged helix DNA-binding domain"/>
    <property type="match status" value="1"/>
</dbReference>
<organism evidence="7 8">
    <name type="scientific">Rudanella paleaurantiibacter</name>
    <dbReference type="NCBI Taxonomy" id="2614655"/>
    <lineage>
        <taxon>Bacteria</taxon>
        <taxon>Pseudomonadati</taxon>
        <taxon>Bacteroidota</taxon>
        <taxon>Cytophagia</taxon>
        <taxon>Cytophagales</taxon>
        <taxon>Cytophagaceae</taxon>
        <taxon>Rudanella</taxon>
    </lineage>
</organism>
<feature type="transmembrane region" description="Helical" evidence="5">
    <location>
        <begin position="179"/>
        <end position="197"/>
    </location>
</feature>
<keyword evidence="2" id="KW-0805">Transcription regulation</keyword>
<accession>A0A7J5TRY1</accession>
<feature type="domain" description="RNA polymerase sigma factor 70 region 4 type 2" evidence="6">
    <location>
        <begin position="127"/>
        <end position="179"/>
    </location>
</feature>
<keyword evidence="3" id="KW-0731">Sigma factor</keyword>
<evidence type="ECO:0000256" key="3">
    <source>
        <dbReference type="ARBA" id="ARBA00023082"/>
    </source>
</evidence>
<dbReference type="EMBL" id="WELI01000022">
    <property type="protein sequence ID" value="KAB7725495.1"/>
    <property type="molecule type" value="Genomic_DNA"/>
</dbReference>
<dbReference type="InterPro" id="IPR013325">
    <property type="entry name" value="RNA_pol_sigma_r2"/>
</dbReference>
<dbReference type="InterPro" id="IPR013249">
    <property type="entry name" value="RNA_pol_sigma70_r4_t2"/>
</dbReference>
<sequence>MSIHTDDIQVWQAFQQGDEEAYTSLYRTHIRPMYRYGMSLTPISEAFVLDCIHDVFAELWIKRNRLGQPENVRFYLLKALKTRMIHLMQRKERPYQPLSQVEFDELWAEPSSEELLSEQQETTNRQELVQKLISQLPPRQQEAVRLRFVEEMDYHEIAQVLDINRQSAQNLVFRAVEKLRKWLLAFILLFLNLFAFVRV</sequence>
<dbReference type="PANTHER" id="PTHR43133">
    <property type="entry name" value="RNA POLYMERASE ECF-TYPE SIGMA FACTO"/>
    <property type="match status" value="1"/>
</dbReference>
<dbReference type="SUPFAM" id="SSF88659">
    <property type="entry name" value="Sigma3 and sigma4 domains of RNA polymerase sigma factors"/>
    <property type="match status" value="1"/>
</dbReference>
<protein>
    <submittedName>
        <fullName evidence="7">Sigma-70 family RNA polymerase sigma factor</fullName>
    </submittedName>
</protein>
<dbReference type="SUPFAM" id="SSF88946">
    <property type="entry name" value="Sigma2 domain of RNA polymerase sigma factors"/>
    <property type="match status" value="1"/>
</dbReference>
<keyword evidence="4" id="KW-0804">Transcription</keyword>
<dbReference type="CDD" id="cd06171">
    <property type="entry name" value="Sigma70_r4"/>
    <property type="match status" value="1"/>
</dbReference>
<dbReference type="GO" id="GO:0003677">
    <property type="term" value="F:DNA binding"/>
    <property type="evidence" value="ECO:0007669"/>
    <property type="project" value="InterPro"/>
</dbReference>
<dbReference type="InterPro" id="IPR014284">
    <property type="entry name" value="RNA_pol_sigma-70_dom"/>
</dbReference>
<comment type="caution">
    <text evidence="7">The sequence shown here is derived from an EMBL/GenBank/DDBJ whole genome shotgun (WGS) entry which is preliminary data.</text>
</comment>
<evidence type="ECO:0000256" key="4">
    <source>
        <dbReference type="ARBA" id="ARBA00023163"/>
    </source>
</evidence>
<dbReference type="GO" id="GO:0016987">
    <property type="term" value="F:sigma factor activity"/>
    <property type="evidence" value="ECO:0007669"/>
    <property type="project" value="UniProtKB-KW"/>
</dbReference>
<reference evidence="7 8" key="1">
    <citation type="submission" date="2019-10" db="EMBL/GenBank/DDBJ databases">
        <title>Rudanella paleaurantiibacter sp. nov., isolated from sludge.</title>
        <authorList>
            <person name="Xu S.Q."/>
        </authorList>
    </citation>
    <scope>NUCLEOTIDE SEQUENCE [LARGE SCALE GENOMIC DNA]</scope>
    <source>
        <strain evidence="7 8">HX-22-17</strain>
    </source>
</reference>
<gene>
    <name evidence="7" type="ORF">F5984_25980</name>
</gene>
<proteinExistence type="inferred from homology"/>
<dbReference type="Gene3D" id="1.10.1740.10">
    <property type="match status" value="1"/>
</dbReference>
<dbReference type="PANTHER" id="PTHR43133:SF46">
    <property type="entry name" value="RNA POLYMERASE SIGMA-70 FACTOR ECF SUBFAMILY"/>
    <property type="match status" value="1"/>
</dbReference>
<keyword evidence="5" id="KW-1133">Transmembrane helix</keyword>
<keyword evidence="5" id="KW-0472">Membrane</keyword>
<evidence type="ECO:0000256" key="2">
    <source>
        <dbReference type="ARBA" id="ARBA00023015"/>
    </source>
</evidence>
<dbReference type="RefSeq" id="WP_152127264.1">
    <property type="nucleotide sequence ID" value="NZ_WELI01000022.1"/>
</dbReference>
<dbReference type="AlphaFoldDB" id="A0A7J5TRY1"/>
<evidence type="ECO:0000256" key="5">
    <source>
        <dbReference type="SAM" id="Phobius"/>
    </source>
</evidence>
<dbReference type="Pfam" id="PF08281">
    <property type="entry name" value="Sigma70_r4_2"/>
    <property type="match status" value="1"/>
</dbReference>
<dbReference type="InterPro" id="IPR036388">
    <property type="entry name" value="WH-like_DNA-bd_sf"/>
</dbReference>
<name>A0A7J5TRY1_9BACT</name>
<dbReference type="NCBIfam" id="TIGR02937">
    <property type="entry name" value="sigma70-ECF"/>
    <property type="match status" value="1"/>
</dbReference>